<feature type="disulfide bond" evidence="13">
    <location>
        <begin position="1515"/>
        <end position="1532"/>
    </location>
</feature>
<organism evidence="20 21">
    <name type="scientific">Diabrotica virgifera virgifera</name>
    <name type="common">western corn rootworm</name>
    <dbReference type="NCBI Taxonomy" id="50390"/>
    <lineage>
        <taxon>Eukaryota</taxon>
        <taxon>Metazoa</taxon>
        <taxon>Ecdysozoa</taxon>
        <taxon>Arthropoda</taxon>
        <taxon>Hexapoda</taxon>
        <taxon>Insecta</taxon>
        <taxon>Pterygota</taxon>
        <taxon>Neoptera</taxon>
        <taxon>Endopterygota</taxon>
        <taxon>Coleoptera</taxon>
        <taxon>Polyphaga</taxon>
        <taxon>Cucujiformia</taxon>
        <taxon>Chrysomeloidea</taxon>
        <taxon>Chrysomelidae</taxon>
        <taxon>Galerucinae</taxon>
        <taxon>Diabroticina</taxon>
        <taxon>Diabroticites</taxon>
        <taxon>Diabrotica</taxon>
    </lineage>
</organism>
<feature type="domain" description="Laminin EGF-like" evidence="17">
    <location>
        <begin position="1965"/>
        <end position="2011"/>
    </location>
</feature>
<keyword evidence="9 13" id="KW-1015">Disulfide bond</keyword>
<dbReference type="PROSITE" id="PS50027">
    <property type="entry name" value="EGF_LAM_2"/>
    <property type="match status" value="13"/>
</dbReference>
<feature type="disulfide bond" evidence="13">
    <location>
        <begin position="1488"/>
        <end position="1497"/>
    </location>
</feature>
<evidence type="ECO:0000256" key="2">
    <source>
        <dbReference type="ARBA" id="ARBA00022525"/>
    </source>
</evidence>
<feature type="domain" description="Laminin G" evidence="16">
    <location>
        <begin position="3331"/>
        <end position="3509"/>
    </location>
</feature>
<dbReference type="PRINTS" id="PR00011">
    <property type="entry name" value="EGFLAMININ"/>
</dbReference>
<feature type="domain" description="Laminin EGF-like" evidence="17">
    <location>
        <begin position="1912"/>
        <end position="1964"/>
    </location>
</feature>
<evidence type="ECO:0000256" key="4">
    <source>
        <dbReference type="ARBA" id="ARBA00022729"/>
    </source>
</evidence>
<keyword evidence="21" id="KW-1185">Reference proteome</keyword>
<feature type="disulfide bond" evidence="13">
    <location>
        <begin position="1376"/>
        <end position="1393"/>
    </location>
</feature>
<dbReference type="Gene3D" id="2.10.25.10">
    <property type="entry name" value="Laminin"/>
    <property type="match status" value="19"/>
</dbReference>
<dbReference type="Gene3D" id="2.60.120.200">
    <property type="match status" value="5"/>
</dbReference>
<evidence type="ECO:0000259" key="19">
    <source>
        <dbReference type="PROSITE" id="PS51117"/>
    </source>
</evidence>
<dbReference type="PROSITE" id="PS51115">
    <property type="entry name" value="LAMININ_IVA"/>
    <property type="match status" value="1"/>
</dbReference>
<dbReference type="PROSITE" id="PS01248">
    <property type="entry name" value="EGF_LAM_1"/>
    <property type="match status" value="7"/>
</dbReference>
<dbReference type="Gene3D" id="2.170.300.10">
    <property type="entry name" value="Tie2 ligand-binding domain superfamily"/>
    <property type="match status" value="1"/>
</dbReference>
<dbReference type="Pfam" id="PF02210">
    <property type="entry name" value="Laminin_G_2"/>
    <property type="match status" value="5"/>
</dbReference>
<dbReference type="InterPro" id="IPR056863">
    <property type="entry name" value="LMN_ATRN_NET-like_EGF"/>
</dbReference>
<feature type="disulfide bond" evidence="13">
    <location>
        <begin position="590"/>
        <end position="602"/>
    </location>
</feature>
<feature type="disulfide bond" evidence="13">
    <location>
        <begin position="499"/>
        <end position="516"/>
    </location>
</feature>
<dbReference type="InterPro" id="IPR010307">
    <property type="entry name" value="Laminin_dom_II"/>
</dbReference>
<comment type="subcellular location">
    <subcellularLocation>
        <location evidence="1">Secreted</location>
        <location evidence="1">Extracellular space</location>
        <location evidence="1">Extracellular matrix</location>
        <location evidence="1">Basement membrane</location>
    </subcellularLocation>
</comment>
<evidence type="ECO:0008006" key="22">
    <source>
        <dbReference type="Google" id="ProtNLM"/>
    </source>
</evidence>
<dbReference type="CDD" id="cd00055">
    <property type="entry name" value="EGF_Lam"/>
    <property type="match status" value="21"/>
</dbReference>
<feature type="disulfide bond" evidence="13">
    <location>
        <begin position="2032"/>
        <end position="2041"/>
    </location>
</feature>
<dbReference type="InterPro" id="IPR000034">
    <property type="entry name" value="Laminin_IV"/>
</dbReference>
<feature type="disulfide bond" evidence="13">
    <location>
        <begin position="1936"/>
        <end position="1945"/>
    </location>
</feature>
<dbReference type="InterPro" id="IPR013320">
    <property type="entry name" value="ConA-like_dom_sf"/>
</dbReference>
<dbReference type="SMART" id="SM00181">
    <property type="entry name" value="EGF"/>
    <property type="match status" value="11"/>
</dbReference>
<dbReference type="Pfam" id="PF06008">
    <property type="entry name" value="Laminin_I"/>
    <property type="match status" value="1"/>
</dbReference>
<dbReference type="PANTHER" id="PTHR10574">
    <property type="entry name" value="NETRIN/LAMININ-RELATED"/>
    <property type="match status" value="1"/>
</dbReference>
<feature type="disulfide bond" evidence="13">
    <location>
        <begin position="635"/>
        <end position="647"/>
    </location>
</feature>
<evidence type="ECO:0000256" key="10">
    <source>
        <dbReference type="ARBA" id="ARBA00023180"/>
    </source>
</evidence>
<dbReference type="SMART" id="SM00281">
    <property type="entry name" value="LamB"/>
    <property type="match status" value="1"/>
</dbReference>
<dbReference type="InterPro" id="IPR000742">
    <property type="entry name" value="EGF"/>
</dbReference>
<keyword evidence="6" id="KW-0084">Basement membrane</keyword>
<feature type="domain" description="Laminin G" evidence="16">
    <location>
        <begin position="3516"/>
        <end position="3692"/>
    </location>
</feature>
<feature type="disulfide bond" evidence="12">
    <location>
        <begin position="3191"/>
        <end position="3218"/>
    </location>
</feature>
<proteinExistence type="predicted"/>
<feature type="disulfide bond" evidence="13">
    <location>
        <begin position="453"/>
        <end position="470"/>
    </location>
</feature>
<evidence type="ECO:0000259" key="17">
    <source>
        <dbReference type="PROSITE" id="PS50027"/>
    </source>
</evidence>
<feature type="domain" description="Laminin N-terminal" evidence="19">
    <location>
        <begin position="25"/>
        <end position="276"/>
    </location>
</feature>
<dbReference type="SMART" id="SM00180">
    <property type="entry name" value="EGF_Lam"/>
    <property type="match status" value="22"/>
</dbReference>
<feature type="domain" description="Laminin EGF-like" evidence="17">
    <location>
        <begin position="635"/>
        <end position="679"/>
    </location>
</feature>
<evidence type="ECO:0000313" key="21">
    <source>
        <dbReference type="Proteomes" id="UP001652700"/>
    </source>
</evidence>
<feature type="signal peptide" evidence="15">
    <location>
        <begin position="1"/>
        <end position="26"/>
    </location>
</feature>
<evidence type="ECO:0000256" key="9">
    <source>
        <dbReference type="ARBA" id="ARBA00023157"/>
    </source>
</evidence>
<dbReference type="InterPro" id="IPR001791">
    <property type="entry name" value="Laminin_G"/>
</dbReference>
<evidence type="ECO:0000259" key="18">
    <source>
        <dbReference type="PROSITE" id="PS51115"/>
    </source>
</evidence>
<keyword evidence="5" id="KW-0677">Repeat</keyword>
<dbReference type="SMART" id="SM00282">
    <property type="entry name" value="LamG"/>
    <property type="match status" value="5"/>
</dbReference>
<feature type="disulfide bond" evidence="13">
    <location>
        <begin position="1374"/>
        <end position="1386"/>
    </location>
</feature>
<keyword evidence="2" id="KW-0964">Secreted</keyword>
<evidence type="ECO:0000256" key="14">
    <source>
        <dbReference type="SAM" id="Coils"/>
    </source>
</evidence>
<keyword evidence="4 15" id="KW-0732">Signal</keyword>
<evidence type="ECO:0000256" key="1">
    <source>
        <dbReference type="ARBA" id="ARBA00004302"/>
    </source>
</evidence>
<evidence type="ECO:0000256" key="12">
    <source>
        <dbReference type="PROSITE-ProRule" id="PRU00122"/>
    </source>
</evidence>
<dbReference type="PROSITE" id="PS50025">
    <property type="entry name" value="LAM_G_DOMAIN"/>
    <property type="match status" value="5"/>
</dbReference>
<keyword evidence="10" id="KW-0325">Glycoprotein</keyword>
<feature type="domain" description="Laminin EGF-like" evidence="17">
    <location>
        <begin position="1465"/>
        <end position="1512"/>
    </location>
</feature>
<feature type="coiled-coil region" evidence="14">
    <location>
        <begin position="2169"/>
        <end position="2224"/>
    </location>
</feature>
<feature type="chain" id="PRO_5045232919" description="Laminin subunit alpha" evidence="15">
    <location>
        <begin position="27"/>
        <end position="3695"/>
    </location>
</feature>
<evidence type="ECO:0000259" key="16">
    <source>
        <dbReference type="PROSITE" id="PS50025"/>
    </source>
</evidence>
<evidence type="ECO:0000256" key="15">
    <source>
        <dbReference type="SAM" id="SignalP"/>
    </source>
</evidence>
<feature type="disulfide bond" evidence="13">
    <location>
        <begin position="518"/>
        <end position="527"/>
    </location>
</feature>
<keyword evidence="11 13" id="KW-0424">Laminin EGF-like domain</keyword>
<evidence type="ECO:0000256" key="5">
    <source>
        <dbReference type="ARBA" id="ARBA00022737"/>
    </source>
</evidence>
<protein>
    <recommendedName>
        <fullName evidence="22">Laminin subunit alpha</fullName>
    </recommendedName>
</protein>
<keyword evidence="7" id="KW-0130">Cell adhesion</keyword>
<dbReference type="Gene3D" id="2.60.120.260">
    <property type="entry name" value="Galactose-binding domain-like"/>
    <property type="match status" value="1"/>
</dbReference>
<keyword evidence="3" id="KW-0272">Extracellular matrix</keyword>
<keyword evidence="8 14" id="KW-0175">Coiled coil</keyword>
<sequence>MLTRITLKKSPRAFLALFLFFVGIQGESLTPPYFNLAEGKNITASATCGEGIEGPELFCKLIGANSENDLAVNVIQGQYCDVCDPTKPDKRHPAEFAVDGREFWWQSPPLSRGMKYNEVNLTIDLGQEFHVAYVYIKMANSPRPGLWILEKSADYGKTFTPWQYFSDSPSDCETFFGRESLAPIAKDNSVICTTEYSKIVPLEGGEIPISLLKKRPSANHYFNSSVLQEWTRATNVRLRFLRTKNLLGHLMSVARQDPTVTRRYFYSIKEISIGGRCMCNGHADACDIPDRQDNRVLLCNCKHNTCGAKCNSCCPGYEQKAWKQSKHNAPFICEPCNCFGHSDECEYDPEVDKQHLSLDIHGRYDGGGTCKNCRDYTEGINCNKCQDRFFRPYNKQWNETDVCQPCQCDIFYSTGNCAEGSGRCECRKEFVPPNCDSCSFGYYGYPNCKPCECYLNGTLELQCAPSQGECTCKSNFGGKYCKECAPGFFNFSQCTECQCNPQGSVSSECNQETGACTCKNKYDGLKCEKCRDGYFYKDDDCTYCDCDTSGTQPEICNKSNGTCICKPGYGGQRCDTCLLGYYGYPDCKPCDCSKTGSHGTSCSATGKCSCLFNYAGKTCSQCSPGYYEYPNCNACECDEAGSIGLSCDQNGKCECKENFAGQHCNACKEGYYNFPACEDCNCHPAGVVEGFAGCGSVPEGELCQCKERVEGRICNKCKSLFWNLNLNNPNGCEDCKCNTSGVLGGIGVCDPEDGQCVCKPSVISRSCSVCADGTYKLEEDNLFGCIDCGCDIGGSVNTVCDKRSGQCKCQSRVEGRTCKEPLQAHYFPTLYQYQYEVEDSRTPENSKVRYDHDENVFSNYSWKGYAKFSSILQREVVQDINIVKPSLYRMVFRFVNPNPYTVIGSIRIVPDNPNDNDQVMQVQFRNTSEPAFVTVAGESGNIAKSFVINPGRWSVYININQTVFLDYFVLLPEDFYLATILNQKVGKPCTIGEQDLCRHHAYPNLTAYDKSWGVGGFGGNNKQLTEWFKNTTHLHEVKKLSNKVPMLNEAQPEISLNISLHKAGDYILVVDYITPLDDLRTHEVRVTKHSKEGIESGQVILYACPYTTLCRQVVTNSSQGVAVYSVSGNSIVVNITSPSANVGIHSVTAIPFEDWSLDFITPQPVCIRRGDEECIPFSFHNPPETKKIPFDQEVMGEIGKNKPPVKEFYNNSFIWLNPSDTSLDIKGKVPVPGYYTFMVHYYQPHSPAFDLGVIIQNGAFYETKVRIDHCPSQSGCRAVIIQADGNRAFSLTENFMMTLKLQNNKDVYLDYLLVVPADLYTEQYLEKSENFDRAGEFISKCGSNHFNIDTTMEGFCRDSVFSITAGHNTGALPCQCDYVGSKSFECEKFGGQCQCRENIIGRKCEACKTGYYGFPDCKPCRCPATAYCEPNTGECICPENVVGENCDQCKPLTYGFDRLIGCEECKCDYLGVERNDYQCDLLSGACRCKENIVGRTCDRCRAGNYQFPYCESCECNIGGTIAEICDNSTAECFCKKNVVGPHCEFCREGSFNIQPNNEDGCTECFCFGKTTRCQSSRLIKVSLNIMKDWEVVKLDLDDKLNVTSLHIQLQNMDDDSNVLGIDFSYVNVSTAYFSAPDDYLGKKLVSYGGHLNYSVFYNIGQEGSAVSGPDVVLQGKDIYLLYSNLEQPPPDTDFSTSLQLVESNFELSSGEPARREHIMEVLRELQGIYIRATYWSSTISTRLSNVILDEAFEPERGYYDNSPLASSVELCHCPPNYQGLSCEECSRGFYRIQSGPHGGFCVPCECHGHAEECDVNTGVCLNCTHNTKGDHCEFCETGYHGNALAGTPKDCLICACPLPITSNNFANSCDLSSDGEKISCQCKDGYLGARCNHCSPGFYGRPEVQGDYCKPCQCSGNINPNDPQSCDTVTGACLRCLNNTYGEQCGECAPSFFGDAVNLKDCQPCICDDHGTDLCDSTTGRCVCKPNVVGEKCDRCEIEHFGFQSGRGCTPCKCGEAADSDQCDDVTGQCKCKPGVTGRTCDRCAAGFWNYTTEGCTSCGCKTEYSLGFGCNALTGQCECLEGVIGEKCDQCPHRWAFEQNFGCHQCDSCHHALLDDTDQLAAIIDPVIFDFDSTQSGYFTRRRLESMGEHLDKLKPKFDEINPSQTSLNSTIQELEVLEQDSKNLNRKSNYSLENSEKFKNQSEKLKDTLEELVDEITQVEEDAIRTAEGIDKIFTELHEQAGNEVEKALNEGQAIYDLMKEYNLTQKDANAKASLQKVEDILKNVTDFKLPVENLKNEVKEVEDNLKKFYKKLDSLYNHTQFSLNMAKEAEDIMGKIGKDRLKNKLEDIENKLTQSKVNLDDSDKFLANASALLDLSVGKLKELQDAPEILESFNNNFNNELENNKIELDNIEKLRPQVQEHATNLSERVEQLEHILSESQFGSQDAVKAARAYKDIVAAVKSAREAADSAQNDTNHAAGILNNVQERTNDAETNSAKVLDEAHNSKTSTTDTLEPKLKTSKEMYQPVKKVLDDAGQLLKEMEKILENIQIQNLEEGYRVAAQNADDAAESVGEVKESVSTSYNNLPNETAQAQLLPKEVDDMQRNLVQTEKQINTVKEKLPTVFESIEELPALQSDTKRKSDMIKSNLKKLTQQIDLARDIANRIKLGVKFFTNTTLELRNPKNLEALSTSSKFSGYFKTNERQGLIFYIGNPNATNIPKQKTEDYMALIIQNGYPVLKFNIGNGNEQIINKKWVADNNWYQYIIERVGFNAKLSIREELQDGTENITTTEKSLSGPYTVFNLDEKNSKIFVGSIPNNYQVPEGLDSGSFDGEMEDIVIGNTPVSLWNFNYGYENNHGALERDKLVNLAPSNGYRFNGKGYAILDTRSLQFRAKSTIQLYFKTYATTGLLFLAGKERTFISIEIQNGKILFQYNLGGATKKWVTGNAYNDGNWHKVTASRDGPKGKLVVDSEDVIDRTREISGSTLEFIDTISFGGYPNRHNFNDVTEARFDGCIQNVTIMGQAIDLRNNIKAFDVEPGCPDKWSSMVSFGQDQDHYVGWDKLPLTNEFNMSLKFRTIDDDGLILYISDPSQDNTISLSLHDGHLVLIDQKIELKSKGIFNDSKWHVVSVIHNDTYLRMDIDDQESQVTDATPPFIHAPVSSLYVGGLPRTIDPAQYSVAATTSFYGCVADLTVNGKVKNFANTTDRHAEILDKCVLDDSPEDIDHSIPDLKPLDNKGYYTTEAPPEITTNIEEGYATVRGDGGNDFRPINEVDIPRAPVTDVVTEVVPTEPTLPKRIGTLPPTTISPVTDGCALSPNPVQESVQVVGYRFGTHNGSRLECPTARGKLKKSFDFRFEFRSKEPEGILFYVSDIGAKLPSPDHKHYVAVYLSGGQVVFTFKGDGEAVIIKSKNAYNDDKWHLVEFSREFSDGKLVIDQEDVSTGSLASKIHSLNLQVPFYIGGLAPELYNTAHMDLNTTATFSGCIRSMSMNNKPLDTATEYGVIPCSDNVEVGTYFGGGLETYVKLKDKYKVGFMFNIKMDIKPRVDTGVLVTAHGKKDYLVLELVNGTVRLHVENGKGPISATFIPPNNNHFHLCDGNWHNIQAVKSKNVVTLSVDNLFTDPKIGPHAFSTDTGSALFLGGHRLIKKVRGIQSRTSYIGCIKNIEINNEPLELSSGMPINGNVTLGFCPTN</sequence>
<feature type="disulfide bond" evidence="13">
    <location>
        <begin position="1534"/>
        <end position="1543"/>
    </location>
</feature>
<feature type="domain" description="Laminin EGF-like" evidence="17">
    <location>
        <begin position="497"/>
        <end position="543"/>
    </location>
</feature>
<feature type="disulfide bond" evidence="13">
    <location>
        <begin position="1948"/>
        <end position="1962"/>
    </location>
</feature>
<comment type="caution">
    <text evidence="13">Lacks conserved residue(s) required for the propagation of feature annotation.</text>
</comment>
<evidence type="ECO:0000256" key="3">
    <source>
        <dbReference type="ARBA" id="ARBA00022530"/>
    </source>
</evidence>
<dbReference type="Pfam" id="PF00052">
    <property type="entry name" value="Laminin_B"/>
    <property type="match status" value="1"/>
</dbReference>
<feature type="domain" description="Laminin EGF-like" evidence="17">
    <location>
        <begin position="544"/>
        <end position="589"/>
    </location>
</feature>
<feature type="domain" description="Laminin EGF-like" evidence="17">
    <location>
        <begin position="1374"/>
        <end position="1419"/>
    </location>
</feature>
<feature type="domain" description="Laminin G" evidence="16">
    <location>
        <begin position="2671"/>
        <end position="2862"/>
    </location>
</feature>
<feature type="domain" description="Laminin EGF-like" evidence="17">
    <location>
        <begin position="2012"/>
        <end position="2058"/>
    </location>
</feature>
<feature type="disulfide bond" evidence="13">
    <location>
        <begin position="544"/>
        <end position="556"/>
    </location>
</feature>
<feature type="disulfide bond" evidence="13">
    <location>
        <begin position="1437"/>
        <end position="1446"/>
    </location>
</feature>
<feature type="disulfide bond" evidence="13">
    <location>
        <begin position="1513"/>
        <end position="1525"/>
    </location>
</feature>
<feature type="disulfide bond" evidence="13">
    <location>
        <begin position="1395"/>
        <end position="1404"/>
    </location>
</feature>
<feature type="domain" description="Laminin G" evidence="16">
    <location>
        <begin position="2874"/>
        <end position="3043"/>
    </location>
</feature>
<dbReference type="Pfam" id="PF00053">
    <property type="entry name" value="EGF_laminin"/>
    <property type="match status" value="18"/>
</dbReference>
<feature type="domain" description="Laminin IV type A" evidence="18">
    <location>
        <begin position="1584"/>
        <end position="1770"/>
    </location>
</feature>
<feature type="disulfide bond" evidence="13">
    <location>
        <begin position="1823"/>
        <end position="1832"/>
    </location>
</feature>
<dbReference type="PROSITE" id="PS51117">
    <property type="entry name" value="LAMININ_NTER"/>
    <property type="match status" value="1"/>
</dbReference>
<dbReference type="EnsemblMetazoa" id="XM_050651827.1">
    <property type="protein sequence ID" value="XP_050507784.1"/>
    <property type="gene ID" value="LOC114329586"/>
</dbReference>
<feature type="domain" description="Laminin EGF-like" evidence="17">
    <location>
        <begin position="1804"/>
        <end position="1853"/>
    </location>
</feature>
<feature type="domain" description="Laminin EGF-like" evidence="17">
    <location>
        <begin position="1513"/>
        <end position="1563"/>
    </location>
</feature>
<dbReference type="PANTHER" id="PTHR10574:SF406">
    <property type="entry name" value="LAMININ SUBUNIT ALPHA 5"/>
    <property type="match status" value="1"/>
</dbReference>
<dbReference type="InterPro" id="IPR050440">
    <property type="entry name" value="Laminin/Netrin_ECM"/>
</dbReference>
<evidence type="ECO:0000256" key="8">
    <source>
        <dbReference type="ARBA" id="ARBA00023054"/>
    </source>
</evidence>
<dbReference type="Pfam" id="PF24973">
    <property type="entry name" value="EGF_LMN_ATRN"/>
    <property type="match status" value="1"/>
</dbReference>
<feature type="domain" description="Laminin EGF-like" evidence="17">
    <location>
        <begin position="590"/>
        <end position="634"/>
    </location>
</feature>
<dbReference type="InterPro" id="IPR009254">
    <property type="entry name" value="Laminin_aI"/>
</dbReference>
<evidence type="ECO:0000256" key="7">
    <source>
        <dbReference type="ARBA" id="ARBA00022889"/>
    </source>
</evidence>
<feature type="coiled-coil region" evidence="14">
    <location>
        <begin position="2294"/>
        <end position="2361"/>
    </location>
</feature>
<reference evidence="20" key="1">
    <citation type="submission" date="2025-05" db="UniProtKB">
        <authorList>
            <consortium name="EnsemblMetazoa"/>
        </authorList>
    </citation>
    <scope>IDENTIFICATION</scope>
</reference>
<dbReference type="SMART" id="SM00136">
    <property type="entry name" value="LamNT"/>
    <property type="match status" value="1"/>
</dbReference>
<evidence type="ECO:0000256" key="6">
    <source>
        <dbReference type="ARBA" id="ARBA00022869"/>
    </source>
</evidence>
<feature type="domain" description="Laminin G" evidence="16">
    <location>
        <begin position="3050"/>
        <end position="3218"/>
    </location>
</feature>
<evidence type="ECO:0000256" key="11">
    <source>
        <dbReference type="ARBA" id="ARBA00023292"/>
    </source>
</evidence>
<dbReference type="CDD" id="cd00110">
    <property type="entry name" value="LamG"/>
    <property type="match status" value="5"/>
</dbReference>
<dbReference type="SUPFAM" id="SSF49899">
    <property type="entry name" value="Concanavalin A-like lectins/glucanases"/>
    <property type="match status" value="5"/>
</dbReference>
<feature type="disulfide bond" evidence="13">
    <location>
        <begin position="546"/>
        <end position="563"/>
    </location>
</feature>
<evidence type="ECO:0000256" key="13">
    <source>
        <dbReference type="PROSITE-ProRule" id="PRU00460"/>
    </source>
</evidence>
<dbReference type="GeneID" id="114329586"/>
<feature type="disulfide bond" evidence="13">
    <location>
        <begin position="610"/>
        <end position="619"/>
    </location>
</feature>
<name>A0ABM5KC67_DIAVI</name>
<feature type="domain" description="Laminin EGF-like" evidence="17">
    <location>
        <begin position="1420"/>
        <end position="1464"/>
    </location>
</feature>
<feature type="disulfide bond" evidence="13">
    <location>
        <begin position="565"/>
        <end position="574"/>
    </location>
</feature>
<feature type="disulfide bond" evidence="13">
    <location>
        <begin position="1984"/>
        <end position="1993"/>
    </location>
</feature>
<dbReference type="InterPro" id="IPR002049">
    <property type="entry name" value="LE_dom"/>
</dbReference>
<dbReference type="Pfam" id="PF00055">
    <property type="entry name" value="Laminin_N"/>
    <property type="match status" value="1"/>
</dbReference>
<feature type="disulfide bond" evidence="13">
    <location>
        <begin position="451"/>
        <end position="463"/>
    </location>
</feature>
<dbReference type="SUPFAM" id="SSF57196">
    <property type="entry name" value="EGF/Laminin"/>
    <property type="match status" value="18"/>
</dbReference>
<feature type="disulfide bond" evidence="13">
    <location>
        <begin position="472"/>
        <end position="481"/>
    </location>
</feature>
<accession>A0ABM5KC67</accession>
<feature type="disulfide bond" evidence="13">
    <location>
        <begin position="497"/>
        <end position="509"/>
    </location>
</feature>
<dbReference type="InterPro" id="IPR008211">
    <property type="entry name" value="Laminin_N"/>
</dbReference>
<feature type="domain" description="Laminin EGF-like" evidence="17">
    <location>
        <begin position="451"/>
        <end position="496"/>
    </location>
</feature>
<feature type="disulfide bond" evidence="13">
    <location>
        <begin position="655"/>
        <end position="664"/>
    </location>
</feature>
<dbReference type="CDD" id="cd02795">
    <property type="entry name" value="CBM6-CBM35-CBM36_like"/>
    <property type="match status" value="1"/>
</dbReference>
<evidence type="ECO:0000313" key="20">
    <source>
        <dbReference type="EnsemblMetazoa" id="XP_050507784.1"/>
    </source>
</evidence>
<dbReference type="Proteomes" id="UP001652700">
    <property type="component" value="Unplaced"/>
</dbReference>
<dbReference type="RefSeq" id="XP_050507784.1">
    <property type="nucleotide sequence ID" value="XM_050651827.1"/>
</dbReference>
<dbReference type="Pfam" id="PF06009">
    <property type="entry name" value="Laminin_II"/>
    <property type="match status" value="1"/>
</dbReference>